<keyword evidence="1" id="KW-0732">Signal</keyword>
<feature type="signal peptide" evidence="1">
    <location>
        <begin position="1"/>
        <end position="26"/>
    </location>
</feature>
<evidence type="ECO:0000313" key="3">
    <source>
        <dbReference type="Proteomes" id="UP001209701"/>
    </source>
</evidence>
<reference evidence="2 3" key="1">
    <citation type="submission" date="2021-11" db="EMBL/GenBank/DDBJ databases">
        <authorList>
            <person name="Liang Q."/>
            <person name="Mou H."/>
            <person name="Liu Z."/>
        </authorList>
    </citation>
    <scope>NUCLEOTIDE SEQUENCE [LARGE SCALE GENOMIC DNA]</scope>
    <source>
        <strain evidence="2 3">CHU3</strain>
    </source>
</reference>
<accession>A0ABT2Y969</accession>
<comment type="caution">
    <text evidence="2">The sequence shown here is derived from an EMBL/GenBank/DDBJ whole genome shotgun (WGS) entry which is preliminary data.</text>
</comment>
<dbReference type="RefSeq" id="WP_263569467.1">
    <property type="nucleotide sequence ID" value="NZ_JAJIRN010000001.1"/>
</dbReference>
<name>A0ABT2Y969_9BURK</name>
<feature type="chain" id="PRO_5045446736" evidence="1">
    <location>
        <begin position="27"/>
        <end position="114"/>
    </location>
</feature>
<gene>
    <name evidence="2" type="ORF">LNV07_01905</name>
</gene>
<dbReference type="Proteomes" id="UP001209701">
    <property type="component" value="Unassembled WGS sequence"/>
</dbReference>
<sequence length="114" mass="11653">MVRCTNFPFKLSLAALICLAMSGVSAKLPAPSDEAKAKAAATAAKTAWSDKLAAFQLCQAMNRVADGYRKNAKAAGREVQPAVDTPACADPGPFVAPEVLAVAAPASAPTPPKK</sequence>
<evidence type="ECO:0000313" key="2">
    <source>
        <dbReference type="EMBL" id="MCV2366849.1"/>
    </source>
</evidence>
<organism evidence="2 3">
    <name type="scientific">Roseateles oligotrophus</name>
    <dbReference type="NCBI Taxonomy" id="1769250"/>
    <lineage>
        <taxon>Bacteria</taxon>
        <taxon>Pseudomonadati</taxon>
        <taxon>Pseudomonadota</taxon>
        <taxon>Betaproteobacteria</taxon>
        <taxon>Burkholderiales</taxon>
        <taxon>Sphaerotilaceae</taxon>
        <taxon>Roseateles</taxon>
    </lineage>
</organism>
<protein>
    <submittedName>
        <fullName evidence="2">Uncharacterized protein</fullName>
    </submittedName>
</protein>
<keyword evidence="3" id="KW-1185">Reference proteome</keyword>
<dbReference type="EMBL" id="JAJIRN010000001">
    <property type="protein sequence ID" value="MCV2366849.1"/>
    <property type="molecule type" value="Genomic_DNA"/>
</dbReference>
<proteinExistence type="predicted"/>
<evidence type="ECO:0000256" key="1">
    <source>
        <dbReference type="SAM" id="SignalP"/>
    </source>
</evidence>